<dbReference type="STRING" id="1283841.A0A084R1B0"/>
<dbReference type="InterPro" id="IPR004827">
    <property type="entry name" value="bZIP"/>
</dbReference>
<feature type="region of interest" description="Disordered" evidence="1">
    <location>
        <begin position="1"/>
        <end position="277"/>
    </location>
</feature>
<gene>
    <name evidence="3" type="ORF">S40285_02031</name>
</gene>
<feature type="compositionally biased region" description="Polar residues" evidence="1">
    <location>
        <begin position="262"/>
        <end position="277"/>
    </location>
</feature>
<keyword evidence="4" id="KW-1185">Reference proteome</keyword>
<evidence type="ECO:0000313" key="3">
    <source>
        <dbReference type="EMBL" id="KFA69995.1"/>
    </source>
</evidence>
<feature type="domain" description="BZIP" evidence="2">
    <location>
        <begin position="323"/>
        <end position="386"/>
    </location>
</feature>
<dbReference type="PROSITE" id="PS50217">
    <property type="entry name" value="BZIP"/>
    <property type="match status" value="1"/>
</dbReference>
<organism evidence="3 4">
    <name type="scientific">Stachybotrys chlorohalonatus (strain IBT 40285)</name>
    <dbReference type="NCBI Taxonomy" id="1283841"/>
    <lineage>
        <taxon>Eukaryota</taxon>
        <taxon>Fungi</taxon>
        <taxon>Dikarya</taxon>
        <taxon>Ascomycota</taxon>
        <taxon>Pezizomycotina</taxon>
        <taxon>Sordariomycetes</taxon>
        <taxon>Hypocreomycetidae</taxon>
        <taxon>Hypocreales</taxon>
        <taxon>Stachybotryaceae</taxon>
        <taxon>Stachybotrys</taxon>
    </lineage>
</organism>
<evidence type="ECO:0000313" key="4">
    <source>
        <dbReference type="Proteomes" id="UP000028524"/>
    </source>
</evidence>
<name>A0A084R1B0_STAC4</name>
<dbReference type="OMA" id="PQSWHPY"/>
<dbReference type="Proteomes" id="UP000028524">
    <property type="component" value="Unassembled WGS sequence"/>
</dbReference>
<feature type="compositionally biased region" description="Basic and acidic residues" evidence="1">
    <location>
        <begin position="194"/>
        <end position="206"/>
    </location>
</feature>
<dbReference type="AlphaFoldDB" id="A0A084R1B0"/>
<protein>
    <recommendedName>
        <fullName evidence="2">BZIP domain-containing protein</fullName>
    </recommendedName>
</protein>
<dbReference type="InParanoid" id="A0A084R1B0"/>
<feature type="compositionally biased region" description="Basic and acidic residues" evidence="1">
    <location>
        <begin position="443"/>
        <end position="454"/>
    </location>
</feature>
<sequence length="555" mass="60497">MSQRGPAPYHNPHNPPRTSAGEQGASPTTTRGALPSYGGESRHDSGTVAYTSGAYRAQHIPPRTLGVHNILNPSGARPMGSEADESPPARFRETEPSLPGVLPMAHSQSRPLYPHHQASASHPGTPIGSMTVGGGSNSGRNSPASQYPFPALNNPRTILSPKPPRAASISQSIVTRDLDPRQQQIMPVSSPAKRPYEPEAPEESRGHFSSLHRPLRLSTPPRAVSQPLSRHYAAPPGPQTPISGRDHQSQPQSVQMAQAQQGVPSSRPFQTTGESSSISAWAEMMRRSGAGSSMGGVEGQQAYMTLPGSDIPIPVQVDYSQASKKADEKRQRNAKASTRHRRKKKTMQEENMRQLQTLKDERQQMIQHIEELTHQRDFYRGERHRLRDIVSRNPTTSELAAGPPSPPPLRPLGPFSDKSPMSQHQRPTTSQGYTSESSMGERPTQRRRTDERPHFSMPVYGTPTIASATALPPMQGQFLGGPPRPPSATSSGSAAERLPSLRVMESSHVGHGLAPAQGQAQEQDPRTGQWVPLQPRQYETGWATAHRLPHEPSRQ</sequence>
<feature type="compositionally biased region" description="Polar residues" evidence="1">
    <location>
        <begin position="16"/>
        <end position="31"/>
    </location>
</feature>
<dbReference type="GO" id="GO:0003700">
    <property type="term" value="F:DNA-binding transcription factor activity"/>
    <property type="evidence" value="ECO:0007669"/>
    <property type="project" value="InterPro"/>
</dbReference>
<dbReference type="EMBL" id="KL659312">
    <property type="protein sequence ID" value="KFA69995.1"/>
    <property type="molecule type" value="Genomic_DNA"/>
</dbReference>
<evidence type="ECO:0000256" key="1">
    <source>
        <dbReference type="SAM" id="MobiDB-lite"/>
    </source>
</evidence>
<evidence type="ECO:0000259" key="2">
    <source>
        <dbReference type="PROSITE" id="PS50217"/>
    </source>
</evidence>
<feature type="region of interest" description="Disordered" evidence="1">
    <location>
        <begin position="321"/>
        <end position="351"/>
    </location>
</feature>
<dbReference type="PROSITE" id="PS00036">
    <property type="entry name" value="BZIP_BASIC"/>
    <property type="match status" value="1"/>
</dbReference>
<accession>A0A084R1B0</accession>
<reference evidence="3 4" key="1">
    <citation type="journal article" date="2014" name="BMC Genomics">
        <title>Comparative genome sequencing reveals chemotype-specific gene clusters in the toxigenic black mold Stachybotrys.</title>
        <authorList>
            <person name="Semeiks J."/>
            <person name="Borek D."/>
            <person name="Otwinowski Z."/>
            <person name="Grishin N.V."/>
        </authorList>
    </citation>
    <scope>NUCLEOTIDE SEQUENCE [LARGE SCALE GENOMIC DNA]</scope>
    <source>
        <strain evidence="3 4">IBT 40285</strain>
    </source>
</reference>
<dbReference type="OrthoDB" id="2247093at2759"/>
<dbReference type="HOGENOM" id="CLU_035736_1_0_1"/>
<proteinExistence type="predicted"/>
<feature type="compositionally biased region" description="Polar residues" evidence="1">
    <location>
        <begin position="419"/>
        <end position="438"/>
    </location>
</feature>
<feature type="region of interest" description="Disordered" evidence="1">
    <location>
        <begin position="390"/>
        <end position="555"/>
    </location>
</feature>
<feature type="compositionally biased region" description="Low complexity" evidence="1">
    <location>
        <begin position="249"/>
        <end position="261"/>
    </location>
</feature>